<proteinExistence type="predicted"/>
<accession>A0A2G9YSK1</accession>
<sequence length="118" mass="13723">MQNEIPLFQKIYDFYKLFYACIDNFSKKSRETLASKIENTIIGLLESVASAAYTNQNEKYSSILNASAKVDFLKILFRLCYELKIINQKKYLLMEEKSQEIGRMLGGWIKSLKTSDRS</sequence>
<dbReference type="EMBL" id="PCRM01000039">
    <property type="protein sequence ID" value="PIP21461.1"/>
    <property type="molecule type" value="Genomic_DNA"/>
</dbReference>
<evidence type="ECO:0000313" key="3">
    <source>
        <dbReference type="Proteomes" id="UP000231567"/>
    </source>
</evidence>
<dbReference type="Pfam" id="PF22296">
    <property type="entry name" value="bAvd"/>
    <property type="match status" value="1"/>
</dbReference>
<dbReference type="InterPro" id="IPR012657">
    <property type="entry name" value="23S_rRNA-intervening_sequence"/>
</dbReference>
<dbReference type="InterPro" id="IPR055360">
    <property type="entry name" value="bAvd"/>
</dbReference>
<gene>
    <name evidence="2" type="ORF">COX39_02940</name>
</gene>
<dbReference type="CDD" id="cd16376">
    <property type="entry name" value="Avd_like"/>
    <property type="match status" value="1"/>
</dbReference>
<dbReference type="AlphaFoldDB" id="A0A2G9YSK1"/>
<dbReference type="Proteomes" id="UP000231567">
    <property type="component" value="Unassembled WGS sequence"/>
</dbReference>
<comment type="caution">
    <text evidence="2">The sequence shown here is derived from an EMBL/GenBank/DDBJ whole genome shotgun (WGS) entry which is preliminary data.</text>
</comment>
<reference evidence="2 3" key="1">
    <citation type="submission" date="2017-09" db="EMBL/GenBank/DDBJ databases">
        <title>Depth-based differentiation of microbial function through sediment-hosted aquifers and enrichment of novel symbionts in the deep terrestrial subsurface.</title>
        <authorList>
            <person name="Probst A.J."/>
            <person name="Ladd B."/>
            <person name="Jarett J.K."/>
            <person name="Geller-Mcgrath D.E."/>
            <person name="Sieber C.M."/>
            <person name="Emerson J.B."/>
            <person name="Anantharaman K."/>
            <person name="Thomas B.C."/>
            <person name="Malmstrom R."/>
            <person name="Stieglmeier M."/>
            <person name="Klingl A."/>
            <person name="Woyke T."/>
            <person name="Ryan C.M."/>
            <person name="Banfield J.F."/>
        </authorList>
    </citation>
    <scope>NUCLEOTIDE SEQUENCE [LARGE SCALE GENOMIC DNA]</scope>
    <source>
        <strain evidence="2">CG23_combo_of_CG06-09_8_20_14_all_40_13</strain>
    </source>
</reference>
<name>A0A2G9YSK1_9BACT</name>
<dbReference type="SUPFAM" id="SSF158446">
    <property type="entry name" value="IVS-encoded protein-like"/>
    <property type="match status" value="1"/>
</dbReference>
<dbReference type="NCBIfam" id="NF033474">
    <property type="entry name" value="DivGenRetAVD"/>
    <property type="match status" value="1"/>
</dbReference>
<dbReference type="NCBIfam" id="TIGR02436">
    <property type="entry name" value="four helix bundle protein"/>
    <property type="match status" value="1"/>
</dbReference>
<organism evidence="2 3">
    <name type="scientific">Candidatus Nealsonbacteria bacterium CG23_combo_of_CG06-09_8_20_14_all_40_13</name>
    <dbReference type="NCBI Taxonomy" id="1974724"/>
    <lineage>
        <taxon>Bacteria</taxon>
        <taxon>Candidatus Nealsoniibacteriota</taxon>
    </lineage>
</organism>
<feature type="domain" description="bAvd-like" evidence="1">
    <location>
        <begin position="9"/>
        <end position="111"/>
    </location>
</feature>
<evidence type="ECO:0000259" key="1">
    <source>
        <dbReference type="Pfam" id="PF22296"/>
    </source>
</evidence>
<protein>
    <recommendedName>
        <fullName evidence="1">bAvd-like domain-containing protein</fullName>
    </recommendedName>
</protein>
<evidence type="ECO:0000313" key="2">
    <source>
        <dbReference type="EMBL" id="PIP21461.1"/>
    </source>
</evidence>
<dbReference type="Gene3D" id="1.20.1440.60">
    <property type="entry name" value="23S rRNA-intervening sequence"/>
    <property type="match status" value="1"/>
</dbReference>
<dbReference type="InterPro" id="IPR036583">
    <property type="entry name" value="23S_rRNA_IVS_sf"/>
</dbReference>